<dbReference type="InterPro" id="IPR050834">
    <property type="entry name" value="Glycosyltransf_2"/>
</dbReference>
<feature type="domain" description="Glycosyltransferase 2-like" evidence="1">
    <location>
        <begin position="11"/>
        <end position="193"/>
    </location>
</feature>
<organism evidence="2 3">
    <name type="scientific">Denitromonas halophila</name>
    <dbReference type="NCBI Taxonomy" id="1629404"/>
    <lineage>
        <taxon>Bacteria</taxon>
        <taxon>Pseudomonadati</taxon>
        <taxon>Pseudomonadota</taxon>
        <taxon>Betaproteobacteria</taxon>
        <taxon>Rhodocyclales</taxon>
        <taxon>Zoogloeaceae</taxon>
        <taxon>Denitromonas</taxon>
    </lineage>
</organism>
<comment type="caution">
    <text evidence="2">The sequence shown here is derived from an EMBL/GenBank/DDBJ whole genome shotgun (WGS) entry which is preliminary data.</text>
</comment>
<accession>A0A557R3F3</accession>
<dbReference type="CDD" id="cd00761">
    <property type="entry name" value="Glyco_tranf_GTA_type"/>
    <property type="match status" value="1"/>
</dbReference>
<name>A0A557R3F3_9RHOO</name>
<dbReference type="InterPro" id="IPR029044">
    <property type="entry name" value="Nucleotide-diphossugar_trans"/>
</dbReference>
<dbReference type="Gene3D" id="3.90.550.10">
    <property type="entry name" value="Spore Coat Polysaccharide Biosynthesis Protein SpsA, Chain A"/>
    <property type="match status" value="1"/>
</dbReference>
<evidence type="ECO:0000259" key="1">
    <source>
        <dbReference type="Pfam" id="PF00535"/>
    </source>
</evidence>
<evidence type="ECO:0000313" key="2">
    <source>
        <dbReference type="EMBL" id="TVO59654.1"/>
    </source>
</evidence>
<protein>
    <submittedName>
        <fullName evidence="2">Glycosyltransferase</fullName>
    </submittedName>
</protein>
<dbReference type="InterPro" id="IPR001173">
    <property type="entry name" value="Glyco_trans_2-like"/>
</dbReference>
<keyword evidence="3" id="KW-1185">Reference proteome</keyword>
<dbReference type="Proteomes" id="UP000319502">
    <property type="component" value="Unassembled WGS sequence"/>
</dbReference>
<gene>
    <name evidence="2" type="ORF">FHP91_00040</name>
</gene>
<dbReference type="AlphaFoldDB" id="A0A557R3F3"/>
<keyword evidence="2" id="KW-0808">Transferase</keyword>
<proteinExistence type="predicted"/>
<sequence>MTASPSSPMFSIVIPTRDRAELFERTLQSVFQQDIDDFEVIIVNDGSSGDQLAAYQAMESRYDGRVRWVYLQHRQRGHGPAYSRNVGAAHASGDYLCFLDDDDLWIDISHLRRVRDSLAASETPIDLYFTDQRAVYPDGTKHPGGLWISGLEQRIDGPGDSLGNYAVTLEHLLQTMGFAHLNCTVYRRDFFESIGGMDESLRYENDRDVYLRAIDAAQTMRYNPAIIAQHHIPDPKKTDNVSTAVTRIEKKIIQFRIFDKAIAFSRHASMRAFARRTKGFELKNMAALLKQAGRHREAVYYMKEALLVSFTFKWLAYTLANVAQLALRPKDH</sequence>
<dbReference type="PANTHER" id="PTHR43685">
    <property type="entry name" value="GLYCOSYLTRANSFERASE"/>
    <property type="match status" value="1"/>
</dbReference>
<reference evidence="2 3" key="1">
    <citation type="submission" date="2019-07" db="EMBL/GenBank/DDBJ databases">
        <title>The pathways for chlorine oxyanion respiration interact through the shared metabolite chlorate.</title>
        <authorList>
            <person name="Barnum T.P."/>
            <person name="Cheng Y."/>
            <person name="Hill K.A."/>
            <person name="Lucas L.N."/>
            <person name="Carlson H.K."/>
            <person name="Coates J.D."/>
        </authorList>
    </citation>
    <scope>NUCLEOTIDE SEQUENCE [LARGE SCALE GENOMIC DNA]</scope>
    <source>
        <strain evidence="2 3">SFB-3</strain>
    </source>
</reference>
<dbReference type="GO" id="GO:0044010">
    <property type="term" value="P:single-species biofilm formation"/>
    <property type="evidence" value="ECO:0007669"/>
    <property type="project" value="TreeGrafter"/>
</dbReference>
<dbReference type="EMBL" id="VMNK01000001">
    <property type="protein sequence ID" value="TVO59654.1"/>
    <property type="molecule type" value="Genomic_DNA"/>
</dbReference>
<dbReference type="Pfam" id="PF00535">
    <property type="entry name" value="Glycos_transf_2"/>
    <property type="match status" value="1"/>
</dbReference>
<evidence type="ECO:0000313" key="3">
    <source>
        <dbReference type="Proteomes" id="UP000319502"/>
    </source>
</evidence>
<dbReference type="SUPFAM" id="SSF53448">
    <property type="entry name" value="Nucleotide-diphospho-sugar transferases"/>
    <property type="match status" value="1"/>
</dbReference>
<dbReference type="RefSeq" id="WP_144307672.1">
    <property type="nucleotide sequence ID" value="NZ_VMNK01000001.1"/>
</dbReference>
<dbReference type="GO" id="GO:0016740">
    <property type="term" value="F:transferase activity"/>
    <property type="evidence" value="ECO:0007669"/>
    <property type="project" value="UniProtKB-KW"/>
</dbReference>
<dbReference type="OrthoDB" id="9816564at2"/>
<dbReference type="PANTHER" id="PTHR43685:SF2">
    <property type="entry name" value="GLYCOSYLTRANSFERASE 2-LIKE DOMAIN-CONTAINING PROTEIN"/>
    <property type="match status" value="1"/>
</dbReference>